<organism evidence="1">
    <name type="scientific">marine metagenome</name>
    <dbReference type="NCBI Taxonomy" id="408172"/>
    <lineage>
        <taxon>unclassified sequences</taxon>
        <taxon>metagenomes</taxon>
        <taxon>ecological metagenomes</taxon>
    </lineage>
</organism>
<dbReference type="EMBL" id="UINC01186163">
    <property type="protein sequence ID" value="SVD98254.1"/>
    <property type="molecule type" value="Genomic_DNA"/>
</dbReference>
<reference evidence="1" key="1">
    <citation type="submission" date="2018-05" db="EMBL/GenBank/DDBJ databases">
        <authorList>
            <person name="Lanie J.A."/>
            <person name="Ng W.-L."/>
            <person name="Kazmierczak K.M."/>
            <person name="Andrzejewski T.M."/>
            <person name="Davidsen T.M."/>
            <person name="Wayne K.J."/>
            <person name="Tettelin H."/>
            <person name="Glass J.I."/>
            <person name="Rusch D."/>
            <person name="Podicherti R."/>
            <person name="Tsui H.-C.T."/>
            <person name="Winkler M.E."/>
        </authorList>
    </citation>
    <scope>NUCLEOTIDE SEQUENCE</scope>
</reference>
<proteinExistence type="predicted"/>
<evidence type="ECO:0000313" key="1">
    <source>
        <dbReference type="EMBL" id="SVD98254.1"/>
    </source>
</evidence>
<feature type="non-terminal residue" evidence="1">
    <location>
        <position position="1"/>
    </location>
</feature>
<dbReference type="AlphaFoldDB" id="A0A382ZRY9"/>
<sequence length="104" mass="11845">NQNVDLVDRVFVSEIKAGYYQRTVRKPVEKLLNDPPLRLISWLTTVFVPILSSHGCQLTRLRTIWSYDRSLRCAPEALADQPAHAATLVSRCIRCSRRPGGIRI</sequence>
<name>A0A382ZRY9_9ZZZZ</name>
<gene>
    <name evidence="1" type="ORF">METZ01_LOCUS451108</name>
</gene>
<protein>
    <submittedName>
        <fullName evidence="1">Uncharacterized protein</fullName>
    </submittedName>
</protein>
<accession>A0A382ZRY9</accession>